<accession>D7CXB8</accession>
<dbReference type="Pfam" id="PF13727">
    <property type="entry name" value="CoA_binding_3"/>
    <property type="match status" value="1"/>
</dbReference>
<sequence length="640" mass="70397">MRPDPMPEMPPATESPKSPPPSGKPSRLNRLFKLSLDALSWLLATPIAFFIRYDWAPPADTLGPMAVATAGLFALKLATTSFFGLYQRSWTKVAFRELGDIVRAVIGAAALGSLILLWLGPSLDIPRSVAFLDGLVTLFLMTGMRAFARYRHEASLGQHSARRAKSVLVIGAGEAGSLVVREMLRHPEMGLRPVGFLDDDRKKVGYRIATVPVLGTTQDINKVVRSHDVDEVLIAIPSSDGRVVREIVGRIEGAKAGLKYRIIPGVYELLSGQVGISRIREVQIEDLLRRPPVELDTAAISSYLTDRVVMITGAGGSIGSELVRQICRFRPKELILFGRGENSIYTLERELERDWPDIPYHSVIAGVQHIVRLDYVFRRYQPEVVFHAAAHKHVPLMELNPEEAVFNNIIGSKNLVTLALKYGVTHFVNISTDKAVNPTSVMGASKRMVERLVQSAALRASPEQTFVSVRFGNVLGSRGSVIPVFKQQILAGGPVTVTHPDMTRYFMTIPEASQLVLQAAGQGKNGEIYILDMGEPVRIVDLARDLIKLSGFEPDVDIPIAFSGVRPGEKLYEELMTDEERGDATAHEKIFVAKPSPLDQGALERTVQTLQEAALRSDHAVIRRELKAYISGSLLEDVPA</sequence>
<evidence type="ECO:0000313" key="6">
    <source>
        <dbReference type="Proteomes" id="UP000000379"/>
    </source>
</evidence>
<dbReference type="eggNOG" id="COG1086">
    <property type="taxonomic scope" value="Bacteria"/>
</dbReference>
<dbReference type="SUPFAM" id="SSF51735">
    <property type="entry name" value="NAD(P)-binding Rossmann-fold domains"/>
    <property type="match status" value="2"/>
</dbReference>
<evidence type="ECO:0000256" key="1">
    <source>
        <dbReference type="ARBA" id="ARBA00007430"/>
    </source>
</evidence>
<gene>
    <name evidence="5" type="ordered locus">Trad_0100</name>
</gene>
<dbReference type="KEGG" id="tra:Trad_0100"/>
<dbReference type="PANTHER" id="PTHR43318">
    <property type="entry name" value="UDP-N-ACETYLGLUCOSAMINE 4,6-DEHYDRATASE"/>
    <property type="match status" value="1"/>
</dbReference>
<dbReference type="InterPro" id="IPR051203">
    <property type="entry name" value="Polysaccharide_Synthase-Rel"/>
</dbReference>
<dbReference type="Pfam" id="PF02719">
    <property type="entry name" value="Polysacc_synt_2"/>
    <property type="match status" value="1"/>
</dbReference>
<dbReference type="Proteomes" id="UP000000379">
    <property type="component" value="Chromosome"/>
</dbReference>
<feature type="transmembrane region" description="Helical" evidence="3">
    <location>
        <begin position="98"/>
        <end position="119"/>
    </location>
</feature>
<evidence type="ECO:0000259" key="4">
    <source>
        <dbReference type="Pfam" id="PF02719"/>
    </source>
</evidence>
<dbReference type="STRING" id="649638.Trad_0100"/>
<keyword evidence="6" id="KW-1185">Reference proteome</keyword>
<keyword evidence="3" id="KW-1133">Transmembrane helix</keyword>
<keyword evidence="3" id="KW-0472">Membrane</keyword>
<feature type="domain" description="Polysaccharide biosynthesis protein CapD-like" evidence="4">
    <location>
        <begin position="309"/>
        <end position="594"/>
    </location>
</feature>
<dbReference type="InterPro" id="IPR003869">
    <property type="entry name" value="Polysac_CapD-like"/>
</dbReference>
<organism evidence="5 6">
    <name type="scientific">Truepera radiovictrix (strain DSM 17093 / CIP 108686 / LMG 22925 / RQ-24)</name>
    <dbReference type="NCBI Taxonomy" id="649638"/>
    <lineage>
        <taxon>Bacteria</taxon>
        <taxon>Thermotogati</taxon>
        <taxon>Deinococcota</taxon>
        <taxon>Deinococci</taxon>
        <taxon>Trueperales</taxon>
        <taxon>Trueperaceae</taxon>
        <taxon>Truepera</taxon>
    </lineage>
</organism>
<evidence type="ECO:0000256" key="2">
    <source>
        <dbReference type="SAM" id="MobiDB-lite"/>
    </source>
</evidence>
<feature type="region of interest" description="Disordered" evidence="2">
    <location>
        <begin position="1"/>
        <end position="25"/>
    </location>
</feature>
<comment type="similarity">
    <text evidence="1">Belongs to the polysaccharide synthase family.</text>
</comment>
<dbReference type="Gene3D" id="3.40.50.720">
    <property type="entry name" value="NAD(P)-binding Rossmann-like Domain"/>
    <property type="match status" value="2"/>
</dbReference>
<reference evidence="6" key="1">
    <citation type="submission" date="2010-05" db="EMBL/GenBank/DDBJ databases">
        <title>The complete genome of Truepera radiovictris DSM 17093.</title>
        <authorList>
            <consortium name="US DOE Joint Genome Institute (JGI-PGF)"/>
            <person name="Lucas S."/>
            <person name="Copeland A."/>
            <person name="Lapidus A."/>
            <person name="Glavina del Rio T."/>
            <person name="Dalin E."/>
            <person name="Tice H."/>
            <person name="Bruce D."/>
            <person name="Goodwin L."/>
            <person name="Pitluck S."/>
            <person name="Kyrpides N."/>
            <person name="Mavromatis K."/>
            <person name="Ovchinnikova G."/>
            <person name="Munk A.C."/>
            <person name="Detter J.C."/>
            <person name="Han C."/>
            <person name="Tapia R."/>
            <person name="Land M."/>
            <person name="Hauser L."/>
            <person name="Markowitz V."/>
            <person name="Cheng J.-F."/>
            <person name="Hugenholtz P."/>
            <person name="Woyke T."/>
            <person name="Wu D."/>
            <person name="Tindall B."/>
            <person name="Pomrenke H.G."/>
            <person name="Brambilla E."/>
            <person name="Klenk H.-P."/>
            <person name="Eisen J.A."/>
        </authorList>
    </citation>
    <scope>NUCLEOTIDE SEQUENCE [LARGE SCALE GENOMIC DNA]</scope>
    <source>
        <strain evidence="6">DSM 17093 / CIP 108686 / LMG 22925 / RQ-24</strain>
    </source>
</reference>
<dbReference type="CDD" id="cd05237">
    <property type="entry name" value="UDP_invert_4-6DH_SDR_e"/>
    <property type="match status" value="1"/>
</dbReference>
<evidence type="ECO:0000256" key="3">
    <source>
        <dbReference type="SAM" id="Phobius"/>
    </source>
</evidence>
<dbReference type="PANTHER" id="PTHR43318:SF1">
    <property type="entry name" value="POLYSACCHARIDE BIOSYNTHESIS PROTEIN EPSC-RELATED"/>
    <property type="match status" value="1"/>
</dbReference>
<feature type="transmembrane region" description="Helical" evidence="3">
    <location>
        <begin position="65"/>
        <end position="86"/>
    </location>
</feature>
<reference evidence="5 6" key="2">
    <citation type="journal article" date="2011" name="Stand. Genomic Sci.">
        <title>Complete genome sequence of Truepera radiovictrix type strain (RQ-24).</title>
        <authorList>
            <person name="Ivanova N."/>
            <person name="Rohde C."/>
            <person name="Munk C."/>
            <person name="Nolan M."/>
            <person name="Lucas S."/>
            <person name="Del Rio T.G."/>
            <person name="Tice H."/>
            <person name="Deshpande S."/>
            <person name="Cheng J.F."/>
            <person name="Tapia R."/>
            <person name="Han C."/>
            <person name="Goodwin L."/>
            <person name="Pitluck S."/>
            <person name="Liolios K."/>
            <person name="Mavromatis K."/>
            <person name="Mikhailova N."/>
            <person name="Pati A."/>
            <person name="Chen A."/>
            <person name="Palaniappan K."/>
            <person name="Land M."/>
            <person name="Hauser L."/>
            <person name="Chang Y.J."/>
            <person name="Jeffries C.D."/>
            <person name="Brambilla E."/>
            <person name="Rohde M."/>
            <person name="Goker M."/>
            <person name="Tindall B.J."/>
            <person name="Woyke T."/>
            <person name="Bristow J."/>
            <person name="Eisen J.A."/>
            <person name="Markowitz V."/>
            <person name="Hugenholtz P."/>
            <person name="Kyrpides N.C."/>
            <person name="Klenk H.P."/>
            <person name="Lapidus A."/>
        </authorList>
    </citation>
    <scope>NUCLEOTIDE SEQUENCE [LARGE SCALE GENOMIC DNA]</scope>
    <source>
        <strain evidence="6">DSM 17093 / CIP 108686 / LMG 22925 / RQ-24</strain>
    </source>
</reference>
<dbReference type="InterPro" id="IPR036291">
    <property type="entry name" value="NAD(P)-bd_dom_sf"/>
</dbReference>
<evidence type="ECO:0000313" key="5">
    <source>
        <dbReference type="EMBL" id="ADI13242.1"/>
    </source>
</evidence>
<keyword evidence="3" id="KW-0812">Transmembrane</keyword>
<feature type="compositionally biased region" description="Pro residues" evidence="2">
    <location>
        <begin position="1"/>
        <end position="10"/>
    </location>
</feature>
<dbReference type="EMBL" id="CP002049">
    <property type="protein sequence ID" value="ADI13242.1"/>
    <property type="molecule type" value="Genomic_DNA"/>
</dbReference>
<dbReference type="HOGENOM" id="CLU_013560_5_2_0"/>
<proteinExistence type="inferred from homology"/>
<name>D7CXB8_TRURR</name>
<protein>
    <submittedName>
        <fullName evidence="5">Polysaccharide biosynthesis protein CapD</fullName>
    </submittedName>
</protein>
<dbReference type="AlphaFoldDB" id="D7CXB8"/>